<evidence type="ECO:0000313" key="2">
    <source>
        <dbReference type="EMBL" id="TMR38889.1"/>
    </source>
</evidence>
<protein>
    <recommendedName>
        <fullName evidence="1">ABM domain-containing protein</fullName>
    </recommendedName>
</protein>
<dbReference type="InterPro" id="IPR007138">
    <property type="entry name" value="ABM_dom"/>
</dbReference>
<sequence length="101" mass="10852">MIARIWHATATAEGAAAYERHFAESVLPALRSVEGHRGAYLLRRDGDGQVELQVMTMWDSWETIQGFAGAEVSRAVVEPAAEAALTGFDTTVSHHTVVASG</sequence>
<dbReference type="EMBL" id="VCKX01000006">
    <property type="protein sequence ID" value="TMR38889.1"/>
    <property type="molecule type" value="Genomic_DNA"/>
</dbReference>
<dbReference type="Gene3D" id="3.30.70.100">
    <property type="match status" value="1"/>
</dbReference>
<dbReference type="OrthoDB" id="7210869at2"/>
<gene>
    <name evidence="2" type="ORF">ETD85_03510</name>
</gene>
<feature type="domain" description="ABM" evidence="1">
    <location>
        <begin position="1"/>
        <end position="78"/>
    </location>
</feature>
<dbReference type="Pfam" id="PF03992">
    <property type="entry name" value="ABM"/>
    <property type="match status" value="1"/>
</dbReference>
<dbReference type="SUPFAM" id="SSF54909">
    <property type="entry name" value="Dimeric alpha+beta barrel"/>
    <property type="match status" value="1"/>
</dbReference>
<dbReference type="RefSeq" id="WP_138688113.1">
    <property type="nucleotide sequence ID" value="NZ_JBHSAZ010000076.1"/>
</dbReference>
<evidence type="ECO:0000313" key="3">
    <source>
        <dbReference type="Proteomes" id="UP000306628"/>
    </source>
</evidence>
<keyword evidence="3" id="KW-1185">Reference proteome</keyword>
<proteinExistence type="predicted"/>
<dbReference type="Proteomes" id="UP000306628">
    <property type="component" value="Unassembled WGS sequence"/>
</dbReference>
<dbReference type="AlphaFoldDB" id="A0A5S4H1F6"/>
<comment type="caution">
    <text evidence="2">The sequence shown here is derived from an EMBL/GenBank/DDBJ whole genome shotgun (WGS) entry which is preliminary data.</text>
</comment>
<name>A0A5S4H1F6_9ACTN</name>
<dbReference type="InterPro" id="IPR011008">
    <property type="entry name" value="Dimeric_a/b-barrel"/>
</dbReference>
<accession>A0A5S4H1F6</accession>
<evidence type="ECO:0000259" key="1">
    <source>
        <dbReference type="Pfam" id="PF03992"/>
    </source>
</evidence>
<organism evidence="2 3">
    <name type="scientific">Nonomuraea zeae</name>
    <dbReference type="NCBI Taxonomy" id="1642303"/>
    <lineage>
        <taxon>Bacteria</taxon>
        <taxon>Bacillati</taxon>
        <taxon>Actinomycetota</taxon>
        <taxon>Actinomycetes</taxon>
        <taxon>Streptosporangiales</taxon>
        <taxon>Streptosporangiaceae</taxon>
        <taxon>Nonomuraea</taxon>
    </lineage>
</organism>
<reference evidence="2 3" key="1">
    <citation type="submission" date="2019-05" db="EMBL/GenBank/DDBJ databases">
        <title>Draft genome sequence of Nonomuraea zeae DSM 100528.</title>
        <authorList>
            <person name="Saricaoglu S."/>
            <person name="Isik K."/>
        </authorList>
    </citation>
    <scope>NUCLEOTIDE SEQUENCE [LARGE SCALE GENOMIC DNA]</scope>
    <source>
        <strain evidence="2 3">DSM 100528</strain>
    </source>
</reference>